<dbReference type="Gene3D" id="3.30.450.30">
    <property type="entry name" value="Dynein light chain 2a, cytoplasmic"/>
    <property type="match status" value="1"/>
</dbReference>
<evidence type="ECO:0008006" key="4">
    <source>
        <dbReference type="Google" id="ProtNLM"/>
    </source>
</evidence>
<evidence type="ECO:0000256" key="1">
    <source>
        <dbReference type="SAM" id="MobiDB-lite"/>
    </source>
</evidence>
<dbReference type="Proteomes" id="UP001550850">
    <property type="component" value="Unassembled WGS sequence"/>
</dbReference>
<name>A0ABV2YRB8_9ACTN</name>
<protein>
    <recommendedName>
        <fullName evidence="4">Roadblock/LAMTOR2 domain-containing protein</fullName>
    </recommendedName>
</protein>
<evidence type="ECO:0000313" key="2">
    <source>
        <dbReference type="EMBL" id="MEU3558247.1"/>
    </source>
</evidence>
<evidence type="ECO:0000313" key="3">
    <source>
        <dbReference type="Proteomes" id="UP001550850"/>
    </source>
</evidence>
<accession>A0ABV2YRB8</accession>
<dbReference type="EMBL" id="JBEZUR010000091">
    <property type="protein sequence ID" value="MEU3558247.1"/>
    <property type="molecule type" value="Genomic_DNA"/>
</dbReference>
<dbReference type="RefSeq" id="WP_108953252.1">
    <property type="nucleotide sequence ID" value="NZ_BEVZ01000002.1"/>
</dbReference>
<feature type="region of interest" description="Disordered" evidence="1">
    <location>
        <begin position="62"/>
        <end position="83"/>
    </location>
</feature>
<reference evidence="2 3" key="1">
    <citation type="submission" date="2024-06" db="EMBL/GenBank/DDBJ databases">
        <title>The Natural Products Discovery Center: Release of the First 8490 Sequenced Strains for Exploring Actinobacteria Biosynthetic Diversity.</title>
        <authorList>
            <person name="Kalkreuter E."/>
            <person name="Kautsar S.A."/>
            <person name="Yang D."/>
            <person name="Bader C.D."/>
            <person name="Teijaro C.N."/>
            <person name="Fluegel L."/>
            <person name="Davis C.M."/>
            <person name="Simpson J.R."/>
            <person name="Lauterbach L."/>
            <person name="Steele A.D."/>
            <person name="Gui C."/>
            <person name="Meng S."/>
            <person name="Li G."/>
            <person name="Viehrig K."/>
            <person name="Ye F."/>
            <person name="Su P."/>
            <person name="Kiefer A.F."/>
            <person name="Nichols A."/>
            <person name="Cepeda A.J."/>
            <person name="Yan W."/>
            <person name="Fan B."/>
            <person name="Jiang Y."/>
            <person name="Adhikari A."/>
            <person name="Zheng C.-J."/>
            <person name="Schuster L."/>
            <person name="Cowan T.M."/>
            <person name="Smanski M.J."/>
            <person name="Chevrette M.G."/>
            <person name="De Carvalho L.P.S."/>
            <person name="Shen B."/>
        </authorList>
    </citation>
    <scope>NUCLEOTIDE SEQUENCE [LARGE SCALE GENOMIC DNA]</scope>
    <source>
        <strain evidence="2 3">NPDC038104</strain>
    </source>
</reference>
<keyword evidence="3" id="KW-1185">Reference proteome</keyword>
<sequence>MPGIDESLQEIMRQPGARGAALVDWISGLSLGAVGEAPGKDREAAAAEVAEVARLSSEHRVFAPAGAEGGDGPAPGEPGQEPPVEDVIVTTASAYHVVRFVPTAFDGSVCLHLWLDRAEGNLAMARIRLAEVVDRLVLG</sequence>
<gene>
    <name evidence="2" type="ORF">AB0E65_29170</name>
</gene>
<comment type="caution">
    <text evidence="2">The sequence shown here is derived from an EMBL/GenBank/DDBJ whole genome shotgun (WGS) entry which is preliminary data.</text>
</comment>
<proteinExistence type="predicted"/>
<organism evidence="2 3">
    <name type="scientific">Streptomyces fragilis</name>
    <dbReference type="NCBI Taxonomy" id="67301"/>
    <lineage>
        <taxon>Bacteria</taxon>
        <taxon>Bacillati</taxon>
        <taxon>Actinomycetota</taxon>
        <taxon>Actinomycetes</taxon>
        <taxon>Kitasatosporales</taxon>
        <taxon>Streptomycetaceae</taxon>
        <taxon>Streptomyces</taxon>
    </lineage>
</organism>